<sequence>MKKIAVLGSCVSRDSFNSKFIPDYKNYYSCVVHQNQTSMISLLSDPIPFEESLIDNLSPFDTKHFKSELSKSFFSEMELHQPDYLIMDFYGDLYYGVQRIGNSYITNKKWLFQQTSLYKYLDIQEEFLIFFDQKEWYMELWKQGVKKLFTFLREKVPNCKVIINKARFIDEYLEKDTGKMKVISSSKKHRYINVPIYNQWWNGLESHIIKNYDVRVLDYGNEHYYSIEDHPWGMFYVHYNMEFYKDFTRKLLGIILEDVIEENERLSRNLSLV</sequence>
<dbReference type="AlphaFoldDB" id="A0A2N3LD64"/>
<evidence type="ECO:0000313" key="2">
    <source>
        <dbReference type="Proteomes" id="UP000233440"/>
    </source>
</evidence>
<dbReference type="InterPro" id="IPR046237">
    <property type="entry name" value="DUF6270"/>
</dbReference>
<organism evidence="1 2">
    <name type="scientific">Heyndrickxia camelliae</name>
    <dbReference type="NCBI Taxonomy" id="1707093"/>
    <lineage>
        <taxon>Bacteria</taxon>
        <taxon>Bacillati</taxon>
        <taxon>Bacillota</taxon>
        <taxon>Bacilli</taxon>
        <taxon>Bacillales</taxon>
        <taxon>Bacillaceae</taxon>
        <taxon>Heyndrickxia</taxon>
    </lineage>
</organism>
<dbReference type="Pfam" id="PF19786">
    <property type="entry name" value="DUF6270"/>
    <property type="match status" value="1"/>
</dbReference>
<comment type="caution">
    <text evidence="1">The sequence shown here is derived from an EMBL/GenBank/DDBJ whole genome shotgun (WGS) entry which is preliminary data.</text>
</comment>
<evidence type="ECO:0000313" key="1">
    <source>
        <dbReference type="EMBL" id="PKR82505.1"/>
    </source>
</evidence>
<gene>
    <name evidence="1" type="ORF">CWO92_24040</name>
</gene>
<accession>A0A2N3LD64</accession>
<proteinExistence type="predicted"/>
<dbReference type="RefSeq" id="WP_101356716.1">
    <property type="nucleotide sequence ID" value="NZ_PIQO01000040.1"/>
</dbReference>
<dbReference type="Proteomes" id="UP000233440">
    <property type="component" value="Unassembled WGS sequence"/>
</dbReference>
<protein>
    <submittedName>
        <fullName evidence="1">Uncharacterized protein</fullName>
    </submittedName>
</protein>
<keyword evidence="2" id="KW-1185">Reference proteome</keyword>
<name>A0A2N3LD64_9BACI</name>
<reference evidence="1 2" key="1">
    <citation type="submission" date="2017-11" db="EMBL/GenBank/DDBJ databases">
        <title>Bacillus camelliae sp. nov., isolated from pu'er tea.</title>
        <authorList>
            <person name="Niu L."/>
        </authorList>
    </citation>
    <scope>NUCLEOTIDE SEQUENCE [LARGE SCALE GENOMIC DNA]</scope>
    <source>
        <strain evidence="1 2">7578-1</strain>
    </source>
</reference>
<dbReference type="OrthoDB" id="2005670at2"/>
<dbReference type="EMBL" id="PIQO01000040">
    <property type="protein sequence ID" value="PKR82505.1"/>
    <property type="molecule type" value="Genomic_DNA"/>
</dbReference>